<proteinExistence type="predicted"/>
<protein>
    <submittedName>
        <fullName evidence="1">Uncharacterized protein DUF4364</fullName>
    </submittedName>
</protein>
<organism evidence="1 2">
    <name type="scientific">Harryflintia acetispora</name>
    <dbReference type="NCBI Taxonomy" id="1849041"/>
    <lineage>
        <taxon>Bacteria</taxon>
        <taxon>Bacillati</taxon>
        <taxon>Bacillota</taxon>
        <taxon>Clostridia</taxon>
        <taxon>Eubacteriales</taxon>
        <taxon>Oscillospiraceae</taxon>
        <taxon>Harryflintia</taxon>
    </lineage>
</organism>
<dbReference type="Pfam" id="PF14277">
    <property type="entry name" value="DUF4364"/>
    <property type="match status" value="1"/>
</dbReference>
<sequence length="199" mass="22214">MQGNIFTAGVAPGAPTNDFEIKFLICHLLEQAGEPVTFGQLATTFQKTGYVNYFEFSSLMSEMLEQGHLRMLGEGGMAYELTEHGRSTAKQFYKDVPLAVRERCERELQRQLTLGRRMRENSVVIRPEGDGYVITLEIPDIGASLMKLSLFVPTKELCEQVKRRFLNDPQLTYKGVIALVTGDLGTVGSLIPSGEELFD</sequence>
<name>A0A9X8UJA6_9FIRM</name>
<dbReference type="AlphaFoldDB" id="A0A9X8UJA6"/>
<gene>
    <name evidence="1" type="ORF">EDD78_10554</name>
</gene>
<dbReference type="RefSeq" id="WP_079699634.1">
    <property type="nucleotide sequence ID" value="NZ_JADNAH010000032.1"/>
</dbReference>
<dbReference type="OrthoDB" id="1863347at2"/>
<keyword evidence="2" id="KW-1185">Reference proteome</keyword>
<dbReference type="InterPro" id="IPR025374">
    <property type="entry name" value="DUF4364"/>
</dbReference>
<comment type="caution">
    <text evidence="1">The sequence shown here is derived from an EMBL/GenBank/DDBJ whole genome shotgun (WGS) entry which is preliminary data.</text>
</comment>
<reference evidence="1 2" key="1">
    <citation type="submission" date="2019-03" db="EMBL/GenBank/DDBJ databases">
        <title>Genomic Encyclopedia of Type Strains, Phase IV (KMG-IV): sequencing the most valuable type-strain genomes for metagenomic binning, comparative biology and taxonomic classification.</title>
        <authorList>
            <person name="Goeker M."/>
        </authorList>
    </citation>
    <scope>NUCLEOTIDE SEQUENCE [LARGE SCALE GENOMIC DNA]</scope>
    <source>
        <strain evidence="1 2">DSM 100433</strain>
    </source>
</reference>
<dbReference type="EMBL" id="SLUK01000005">
    <property type="protein sequence ID" value="TCL43425.1"/>
    <property type="molecule type" value="Genomic_DNA"/>
</dbReference>
<evidence type="ECO:0000313" key="2">
    <source>
        <dbReference type="Proteomes" id="UP000294682"/>
    </source>
</evidence>
<evidence type="ECO:0000313" key="1">
    <source>
        <dbReference type="EMBL" id="TCL43425.1"/>
    </source>
</evidence>
<dbReference type="Proteomes" id="UP000294682">
    <property type="component" value="Unassembled WGS sequence"/>
</dbReference>
<accession>A0A9X8UJA6</accession>